<proteinExistence type="predicted"/>
<sequence length="365" mass="39209">MYRFFRQLQTADWFLISGAFTLVILGLAAIYSIELSYGDSDFLNIQKQVVSALVGLGVFFAVAGSNYHLLRNYALISYVIGVASLAGVLAFGVTIRGTTGWYAIGPVSFQPVELMKVALAVSLAAYFSRRARLDFGWRELLESGIITALPVGLVLMQPDLGSAALLLGMWGILVLFAGMKKRHLATLVVAMAIVSVVAWSFLLAPYQKDRLRTFVNPAADPLGQGYNVAQAMIAVGAGGWLGSGLGFGSQSQLKFLPESQTDFIFAVIAEELGFVGVILLLGAFALVFFRIWHFASSTRDDFTSFLLIGIGGTLFVQFFINVGMNLGLLPVTGVALPLVSYGGSSLLFTLVMLGIVESVTVRSRG</sequence>
<evidence type="ECO:0000313" key="7">
    <source>
        <dbReference type="EMBL" id="OGL98888.1"/>
    </source>
</evidence>
<dbReference type="GO" id="GO:0005886">
    <property type="term" value="C:plasma membrane"/>
    <property type="evidence" value="ECO:0007669"/>
    <property type="project" value="TreeGrafter"/>
</dbReference>
<feature type="transmembrane region" description="Helical" evidence="6">
    <location>
        <begin position="75"/>
        <end position="95"/>
    </location>
</feature>
<keyword evidence="4 6" id="KW-1133">Transmembrane helix</keyword>
<organism evidence="7 8">
    <name type="scientific">Candidatus Uhrbacteria bacterium RIFOXYB2_FULL_57_15</name>
    <dbReference type="NCBI Taxonomy" id="1802422"/>
    <lineage>
        <taxon>Bacteria</taxon>
        <taxon>Candidatus Uhriibacteriota</taxon>
    </lineage>
</organism>
<dbReference type="GO" id="GO:0008360">
    <property type="term" value="P:regulation of cell shape"/>
    <property type="evidence" value="ECO:0007669"/>
    <property type="project" value="UniProtKB-KW"/>
</dbReference>
<dbReference type="PANTHER" id="PTHR30474">
    <property type="entry name" value="CELL CYCLE PROTEIN"/>
    <property type="match status" value="1"/>
</dbReference>
<evidence type="ECO:0000256" key="4">
    <source>
        <dbReference type="ARBA" id="ARBA00022989"/>
    </source>
</evidence>
<dbReference type="InterPro" id="IPR001182">
    <property type="entry name" value="FtsW/RodA"/>
</dbReference>
<dbReference type="InterPro" id="IPR018365">
    <property type="entry name" value="Cell_cycle_FtsW-rel_CS"/>
</dbReference>
<evidence type="ECO:0000256" key="3">
    <source>
        <dbReference type="ARBA" id="ARBA00022960"/>
    </source>
</evidence>
<keyword evidence="5 6" id="KW-0472">Membrane</keyword>
<protein>
    <submittedName>
        <fullName evidence="7">Rod shape-determining protein RodA</fullName>
    </submittedName>
</protein>
<dbReference type="GO" id="GO:0051301">
    <property type="term" value="P:cell division"/>
    <property type="evidence" value="ECO:0007669"/>
    <property type="project" value="InterPro"/>
</dbReference>
<evidence type="ECO:0000256" key="2">
    <source>
        <dbReference type="ARBA" id="ARBA00022692"/>
    </source>
</evidence>
<keyword evidence="2 6" id="KW-0812">Transmembrane</keyword>
<name>A0A1F7W928_9BACT</name>
<feature type="transmembrane region" description="Helical" evidence="6">
    <location>
        <begin position="186"/>
        <end position="206"/>
    </location>
</feature>
<dbReference type="InterPro" id="IPR011923">
    <property type="entry name" value="RodA/MrdB"/>
</dbReference>
<comment type="caution">
    <text evidence="7">The sequence shown here is derived from an EMBL/GenBank/DDBJ whole genome shotgun (WGS) entry which is preliminary data.</text>
</comment>
<reference evidence="7 8" key="1">
    <citation type="journal article" date="2016" name="Nat. Commun.">
        <title>Thousands of microbial genomes shed light on interconnected biogeochemical processes in an aquifer system.</title>
        <authorList>
            <person name="Anantharaman K."/>
            <person name="Brown C.T."/>
            <person name="Hug L.A."/>
            <person name="Sharon I."/>
            <person name="Castelle C.J."/>
            <person name="Probst A.J."/>
            <person name="Thomas B.C."/>
            <person name="Singh A."/>
            <person name="Wilkins M.J."/>
            <person name="Karaoz U."/>
            <person name="Brodie E.L."/>
            <person name="Williams K.H."/>
            <person name="Hubbard S.S."/>
            <person name="Banfield J.F."/>
        </authorList>
    </citation>
    <scope>NUCLEOTIDE SEQUENCE [LARGE SCALE GENOMIC DNA]</scope>
</reference>
<evidence type="ECO:0000313" key="8">
    <source>
        <dbReference type="Proteomes" id="UP000176501"/>
    </source>
</evidence>
<dbReference type="Pfam" id="PF01098">
    <property type="entry name" value="FTSW_RODA_SPOVE"/>
    <property type="match status" value="1"/>
</dbReference>
<feature type="transmembrane region" description="Helical" evidence="6">
    <location>
        <begin position="12"/>
        <end position="33"/>
    </location>
</feature>
<keyword evidence="3" id="KW-0133">Cell shape</keyword>
<evidence type="ECO:0000256" key="1">
    <source>
        <dbReference type="ARBA" id="ARBA00004141"/>
    </source>
</evidence>
<comment type="subcellular location">
    <subcellularLocation>
        <location evidence="1">Membrane</location>
        <topology evidence="1">Multi-pass membrane protein</topology>
    </subcellularLocation>
</comment>
<dbReference type="GO" id="GO:0015648">
    <property type="term" value="F:lipid-linked peptidoglycan transporter activity"/>
    <property type="evidence" value="ECO:0007669"/>
    <property type="project" value="TreeGrafter"/>
</dbReference>
<gene>
    <name evidence="7" type="ORF">A2304_04010</name>
</gene>
<feature type="transmembrane region" description="Helical" evidence="6">
    <location>
        <begin position="263"/>
        <end position="292"/>
    </location>
</feature>
<feature type="transmembrane region" description="Helical" evidence="6">
    <location>
        <begin position="162"/>
        <end position="179"/>
    </location>
</feature>
<dbReference type="GO" id="GO:0032153">
    <property type="term" value="C:cell division site"/>
    <property type="evidence" value="ECO:0007669"/>
    <property type="project" value="TreeGrafter"/>
</dbReference>
<feature type="transmembrane region" description="Helical" evidence="6">
    <location>
        <begin position="334"/>
        <end position="356"/>
    </location>
</feature>
<evidence type="ECO:0000256" key="6">
    <source>
        <dbReference type="SAM" id="Phobius"/>
    </source>
</evidence>
<evidence type="ECO:0000256" key="5">
    <source>
        <dbReference type="ARBA" id="ARBA00023136"/>
    </source>
</evidence>
<feature type="transmembrane region" description="Helical" evidence="6">
    <location>
        <begin position="304"/>
        <end position="322"/>
    </location>
</feature>
<dbReference type="NCBIfam" id="TIGR02210">
    <property type="entry name" value="rodA_shape"/>
    <property type="match status" value="1"/>
</dbReference>
<dbReference type="AlphaFoldDB" id="A0A1F7W928"/>
<dbReference type="PROSITE" id="PS00428">
    <property type="entry name" value="FTSW_RODA_SPOVE"/>
    <property type="match status" value="1"/>
</dbReference>
<dbReference type="EMBL" id="MGFE01000012">
    <property type="protein sequence ID" value="OGL98888.1"/>
    <property type="molecule type" value="Genomic_DNA"/>
</dbReference>
<feature type="transmembrane region" description="Helical" evidence="6">
    <location>
        <begin position="45"/>
        <end position="63"/>
    </location>
</feature>
<accession>A0A1F7W928</accession>
<dbReference type="Proteomes" id="UP000176501">
    <property type="component" value="Unassembled WGS sequence"/>
</dbReference>